<gene>
    <name evidence="15" type="ORF">GDO81_021970</name>
</gene>
<comment type="function">
    <text evidence="1">Accessory subunit of the mitochondrial membrane respiratory chain NADH dehydrogenase (Complex I), that is believed not to be involved in catalysis. Complex I functions in the transfer of electrons from NADH to the respiratory chain. The immediate electron acceptor for the enzyme is believed to be ubiquinone.</text>
</comment>
<dbReference type="Proteomes" id="UP000824782">
    <property type="component" value="Unassembled WGS sequence"/>
</dbReference>
<comment type="subcellular location">
    <subcellularLocation>
        <location evidence="2">Mitochondrion inner membrane</location>
        <topology evidence="2">Peripheral membrane protein</topology>
        <orientation evidence="2">Matrix side</orientation>
    </subcellularLocation>
</comment>
<proteinExistence type="inferred from homology"/>
<dbReference type="AlphaFoldDB" id="A0AAV6Z5A4"/>
<evidence type="ECO:0000256" key="10">
    <source>
        <dbReference type="ARBA" id="ARBA00022982"/>
    </source>
</evidence>
<dbReference type="PANTHER" id="PTHR15223:SF1">
    <property type="entry name" value="NADH DEHYDROGENASE [UBIQUINONE] 1 BETA SUBCOMPLEX SUBUNIT 2, MITOCHONDRIAL"/>
    <property type="match status" value="1"/>
</dbReference>
<evidence type="ECO:0000313" key="15">
    <source>
        <dbReference type="EMBL" id="KAG8544749.1"/>
    </source>
</evidence>
<evidence type="ECO:0000256" key="6">
    <source>
        <dbReference type="ARBA" id="ARBA00022448"/>
    </source>
</evidence>
<accession>A0AAV6Z5A4</accession>
<keyword evidence="6" id="KW-0813">Transport</keyword>
<evidence type="ECO:0000256" key="12">
    <source>
        <dbReference type="ARBA" id="ARBA00023136"/>
    </source>
</evidence>
<dbReference type="GO" id="GO:0032981">
    <property type="term" value="P:mitochondrial respiratory chain complex I assembly"/>
    <property type="evidence" value="ECO:0007669"/>
    <property type="project" value="TreeGrafter"/>
</dbReference>
<keyword evidence="10" id="KW-0249">Electron transport</keyword>
<name>A0AAV6Z5A4_ENGPU</name>
<evidence type="ECO:0000256" key="1">
    <source>
        <dbReference type="ARBA" id="ARBA00003195"/>
    </source>
</evidence>
<evidence type="ECO:0000256" key="11">
    <source>
        <dbReference type="ARBA" id="ARBA00023128"/>
    </source>
</evidence>
<comment type="similarity">
    <text evidence="3">Belongs to the complex I NDUFB2 subunit family.</text>
</comment>
<evidence type="ECO:0000256" key="3">
    <source>
        <dbReference type="ARBA" id="ARBA00005923"/>
    </source>
</evidence>
<reference evidence="15" key="1">
    <citation type="thesis" date="2020" institute="ProQuest LLC" country="789 East Eisenhower Parkway, Ann Arbor, MI, USA">
        <title>Comparative Genomics and Chromosome Evolution.</title>
        <authorList>
            <person name="Mudd A.B."/>
        </authorList>
    </citation>
    <scope>NUCLEOTIDE SEQUENCE</scope>
    <source>
        <strain evidence="15">237g6f4</strain>
        <tissue evidence="15">Blood</tissue>
    </source>
</reference>
<comment type="subunit">
    <text evidence="4">Complex I is composed of 45 different subunits.</text>
</comment>
<keyword evidence="8" id="KW-0999">Mitochondrion inner membrane</keyword>
<dbReference type="PANTHER" id="PTHR15223">
    <property type="entry name" value="NADH-UBIQUINONE OXIDOREDUCTASE AGGG SUBUNIT"/>
    <property type="match status" value="1"/>
</dbReference>
<keyword evidence="12" id="KW-0472">Membrane</keyword>
<dbReference type="GO" id="GO:0045271">
    <property type="term" value="C:respiratory chain complex I"/>
    <property type="evidence" value="ECO:0007669"/>
    <property type="project" value="InterPro"/>
</dbReference>
<organism evidence="15 16">
    <name type="scientific">Engystomops pustulosus</name>
    <name type="common">Tungara frog</name>
    <name type="synonym">Physalaemus pustulosus</name>
    <dbReference type="NCBI Taxonomy" id="76066"/>
    <lineage>
        <taxon>Eukaryota</taxon>
        <taxon>Metazoa</taxon>
        <taxon>Chordata</taxon>
        <taxon>Craniata</taxon>
        <taxon>Vertebrata</taxon>
        <taxon>Euteleostomi</taxon>
        <taxon>Amphibia</taxon>
        <taxon>Batrachia</taxon>
        <taxon>Anura</taxon>
        <taxon>Neobatrachia</taxon>
        <taxon>Hyloidea</taxon>
        <taxon>Leptodactylidae</taxon>
        <taxon>Leiuperinae</taxon>
        <taxon>Engystomops</taxon>
    </lineage>
</organism>
<protein>
    <recommendedName>
        <fullName evidence="5">NADH dehydrogenase [ubiquinone] 1 beta subcomplex subunit 2, mitochondrial</fullName>
    </recommendedName>
    <alternativeName>
        <fullName evidence="13">Complex I-AGGG</fullName>
    </alternativeName>
    <alternativeName>
        <fullName evidence="14">NADH-ubiquinone oxidoreductase AGGG subunit</fullName>
    </alternativeName>
</protein>
<evidence type="ECO:0000256" key="5">
    <source>
        <dbReference type="ARBA" id="ARBA00014585"/>
    </source>
</evidence>
<evidence type="ECO:0000256" key="8">
    <source>
        <dbReference type="ARBA" id="ARBA00022792"/>
    </source>
</evidence>
<keyword evidence="11" id="KW-0496">Mitochondrion</keyword>
<evidence type="ECO:0000256" key="2">
    <source>
        <dbReference type="ARBA" id="ARBA00004443"/>
    </source>
</evidence>
<evidence type="ECO:0000256" key="7">
    <source>
        <dbReference type="ARBA" id="ARBA00022660"/>
    </source>
</evidence>
<evidence type="ECO:0000313" key="16">
    <source>
        <dbReference type="Proteomes" id="UP000824782"/>
    </source>
</evidence>
<sequence>MASLVRLGGALRAGSRLFSGVVKRRTGVRNAGGEVHIEPRYRQMVETTKSQHIKAELLGGFMWFWILWHFWHEPDAVFGHFPYPDPSQWTDEELGIPPEDEE</sequence>
<dbReference type="EMBL" id="WNYA01002025">
    <property type="protein sequence ID" value="KAG8544749.1"/>
    <property type="molecule type" value="Genomic_DNA"/>
</dbReference>
<keyword evidence="7" id="KW-0679">Respiratory chain</keyword>
<dbReference type="Pfam" id="PF14813">
    <property type="entry name" value="NADH_B2"/>
    <property type="match status" value="1"/>
</dbReference>
<dbReference type="GO" id="GO:0005743">
    <property type="term" value="C:mitochondrial inner membrane"/>
    <property type="evidence" value="ECO:0007669"/>
    <property type="project" value="UniProtKB-SubCell"/>
</dbReference>
<evidence type="ECO:0000256" key="9">
    <source>
        <dbReference type="ARBA" id="ARBA00022946"/>
    </source>
</evidence>
<comment type="caution">
    <text evidence="15">The sequence shown here is derived from an EMBL/GenBank/DDBJ whole genome shotgun (WGS) entry which is preliminary data.</text>
</comment>
<keyword evidence="9" id="KW-0809">Transit peptide</keyword>
<evidence type="ECO:0000256" key="14">
    <source>
        <dbReference type="ARBA" id="ARBA00031736"/>
    </source>
</evidence>
<dbReference type="InterPro" id="IPR026627">
    <property type="entry name" value="NDUFB2_animal"/>
</dbReference>
<keyword evidence="16" id="KW-1185">Reference proteome</keyword>
<evidence type="ECO:0000256" key="4">
    <source>
        <dbReference type="ARBA" id="ARBA00011533"/>
    </source>
</evidence>
<evidence type="ECO:0000256" key="13">
    <source>
        <dbReference type="ARBA" id="ARBA00031368"/>
    </source>
</evidence>